<evidence type="ECO:0000313" key="3">
    <source>
        <dbReference type="Proteomes" id="UP000095185"/>
    </source>
</evidence>
<keyword evidence="1" id="KW-0732">Signal</keyword>
<accession>A0A1D8D5T8</accession>
<feature type="signal peptide" evidence="1">
    <location>
        <begin position="1"/>
        <end position="18"/>
    </location>
</feature>
<dbReference type="AlphaFoldDB" id="A0A1D8D5T8"/>
<organism evidence="2 3">
    <name type="scientific">Chlorobaculum limnaeum</name>
    <dbReference type="NCBI Taxonomy" id="274537"/>
    <lineage>
        <taxon>Bacteria</taxon>
        <taxon>Pseudomonadati</taxon>
        <taxon>Chlorobiota</taxon>
        <taxon>Chlorobiia</taxon>
        <taxon>Chlorobiales</taxon>
        <taxon>Chlorobiaceae</taxon>
        <taxon>Chlorobaculum</taxon>
    </lineage>
</organism>
<dbReference type="STRING" id="274537.BIU88_00555"/>
<evidence type="ECO:0000313" key="2">
    <source>
        <dbReference type="EMBL" id="AOS82769.1"/>
    </source>
</evidence>
<feature type="chain" id="PRO_5009106601" description="Outer membrane protein beta-barrel domain-containing protein" evidence="1">
    <location>
        <begin position="19"/>
        <end position="264"/>
    </location>
</feature>
<dbReference type="KEGG" id="clz:BIU88_00555"/>
<dbReference type="EMBL" id="CP017305">
    <property type="protein sequence ID" value="AOS82769.1"/>
    <property type="molecule type" value="Genomic_DNA"/>
</dbReference>
<gene>
    <name evidence="2" type="ORF">BIU88_00555</name>
</gene>
<proteinExistence type="predicted"/>
<dbReference type="OrthoDB" id="7826656at2"/>
<dbReference type="RefSeq" id="WP_069808501.1">
    <property type="nucleotide sequence ID" value="NZ_CP017305.1"/>
</dbReference>
<protein>
    <recommendedName>
        <fullName evidence="4">Outer membrane protein beta-barrel domain-containing protein</fullName>
    </recommendedName>
</protein>
<sequence>MKRLKLKFLMLSALLALASPEIVLAESSFSGALPNIHGKSLTTPVGWGAAYGTVFVGAGGTIPAPYSNESDAAMGLGIGIGNPREYVGLEASVMSLDLSDWERYSLNLKVHRYLGHGNSIAVGVENILIGDSSNNRTDADESYYIVYSQGVQGQQLVNDETNRTKLHYSIGIGNGRFRDKSPLDVDNGKGKHGTAVFGNVSYELFDEFNAIADWNGVNLNAGVSKTIMLGRQSALVASLGAADLTGYSGDGVRFIWSVGAGIMF</sequence>
<name>A0A1D8D5T8_CHLLM</name>
<keyword evidence="3" id="KW-1185">Reference proteome</keyword>
<reference evidence="2" key="1">
    <citation type="submission" date="2016-09" db="EMBL/GenBank/DDBJ databases">
        <title>Genome sequence of Chlorobaculum limnaeum.</title>
        <authorList>
            <person name="Liu Z."/>
            <person name="Tank M."/>
            <person name="Bryant D.A."/>
        </authorList>
    </citation>
    <scope>NUCLEOTIDE SEQUENCE [LARGE SCALE GENOMIC DNA]</scope>
    <source>
        <strain evidence="2">DSM 1677</strain>
    </source>
</reference>
<evidence type="ECO:0008006" key="4">
    <source>
        <dbReference type="Google" id="ProtNLM"/>
    </source>
</evidence>
<evidence type="ECO:0000256" key="1">
    <source>
        <dbReference type="SAM" id="SignalP"/>
    </source>
</evidence>
<dbReference type="Proteomes" id="UP000095185">
    <property type="component" value="Chromosome"/>
</dbReference>